<dbReference type="EMBL" id="JACXZS010000004">
    <property type="protein sequence ID" value="MBD3941590.1"/>
    <property type="molecule type" value="Genomic_DNA"/>
</dbReference>
<proteinExistence type="predicted"/>
<sequence length="386" mass="39246">MNTQPRDPQGAASLPELSPQRIDEIEDALFADIARERVRDTARRRRRGRLWIAGGAAAAVIVVAAVIAPTVGALVTPTGAGDSAAVAPADSGAFESNSGSRDGSAPPAEASDQASGIAADTGGATAGRDIVTTASASVTVEDVDAAARTIADTAAQHGGYVESMSVGTDGSPVDPAQSGVTDGVIAPDAMPYPSPTDGGWITVRVPADELTAVLGTLDDLGTVTATNVDRQDVTSQTVDLQARIDAAQASMDRLTALMGQAGSVSDLIAAESALSERQALLESYQQQLKLIDDQVAMSTLSVTLTPESAPVSADPAGFTDGLAAGWNGLVATLNGIVVALGFLIPWIAVAAVAALIVWLIVRGRRRRRRASDAATAEGTASRDDAA</sequence>
<feature type="domain" description="DUF4349" evidence="3">
    <location>
        <begin position="128"/>
        <end position="358"/>
    </location>
</feature>
<dbReference type="Pfam" id="PF14257">
    <property type="entry name" value="DUF4349"/>
    <property type="match status" value="1"/>
</dbReference>
<evidence type="ECO:0000313" key="5">
    <source>
        <dbReference type="Proteomes" id="UP000598426"/>
    </source>
</evidence>
<name>A0ABR8NLP3_9MICO</name>
<comment type="caution">
    <text evidence="4">The sequence shown here is derived from an EMBL/GenBank/DDBJ whole genome shotgun (WGS) entry which is preliminary data.</text>
</comment>
<keyword evidence="2" id="KW-1133">Transmembrane helix</keyword>
<feature type="region of interest" description="Disordered" evidence="1">
    <location>
        <begin position="81"/>
        <end position="121"/>
    </location>
</feature>
<organism evidence="4 5">
    <name type="scientific">Microbacterium helvum</name>
    <dbReference type="NCBI Taxonomy" id="2773713"/>
    <lineage>
        <taxon>Bacteria</taxon>
        <taxon>Bacillati</taxon>
        <taxon>Actinomycetota</taxon>
        <taxon>Actinomycetes</taxon>
        <taxon>Micrococcales</taxon>
        <taxon>Microbacteriaceae</taxon>
        <taxon>Microbacterium</taxon>
    </lineage>
</organism>
<feature type="transmembrane region" description="Helical" evidence="2">
    <location>
        <begin position="336"/>
        <end position="361"/>
    </location>
</feature>
<dbReference type="Proteomes" id="UP000598426">
    <property type="component" value="Unassembled WGS sequence"/>
</dbReference>
<evidence type="ECO:0000259" key="3">
    <source>
        <dbReference type="Pfam" id="PF14257"/>
    </source>
</evidence>
<keyword evidence="2" id="KW-0472">Membrane</keyword>
<reference evidence="4 5" key="1">
    <citation type="submission" date="2020-09" db="EMBL/GenBank/DDBJ databases">
        <title>Isolation and identification of active actinomycetes.</title>
        <authorList>
            <person name="Li X."/>
        </authorList>
    </citation>
    <scope>NUCLEOTIDE SEQUENCE [LARGE SCALE GENOMIC DNA]</scope>
    <source>
        <strain evidence="4 5">NEAU-LLC</strain>
    </source>
</reference>
<dbReference type="InterPro" id="IPR025645">
    <property type="entry name" value="DUF4349"/>
</dbReference>
<evidence type="ECO:0000313" key="4">
    <source>
        <dbReference type="EMBL" id="MBD3941590.1"/>
    </source>
</evidence>
<dbReference type="RefSeq" id="WP_191171208.1">
    <property type="nucleotide sequence ID" value="NZ_JACXZS010000004.1"/>
</dbReference>
<protein>
    <submittedName>
        <fullName evidence="4">DUF4349 domain-containing protein</fullName>
    </submittedName>
</protein>
<keyword evidence="5" id="KW-1185">Reference proteome</keyword>
<evidence type="ECO:0000256" key="1">
    <source>
        <dbReference type="SAM" id="MobiDB-lite"/>
    </source>
</evidence>
<evidence type="ECO:0000256" key="2">
    <source>
        <dbReference type="SAM" id="Phobius"/>
    </source>
</evidence>
<feature type="transmembrane region" description="Helical" evidence="2">
    <location>
        <begin position="50"/>
        <end position="75"/>
    </location>
</feature>
<gene>
    <name evidence="4" type="ORF">IF188_07760</name>
</gene>
<keyword evidence="2" id="KW-0812">Transmembrane</keyword>
<accession>A0ABR8NLP3</accession>